<dbReference type="Pfam" id="PF00437">
    <property type="entry name" value="T2SSE"/>
    <property type="match status" value="1"/>
</dbReference>
<protein>
    <submittedName>
        <fullName evidence="3">PilT/PilU family type 4a pilus ATPase</fullName>
    </submittedName>
</protein>
<reference evidence="3" key="1">
    <citation type="journal article" date="2020" name="mSystems">
        <title>Genome- and Community-Level Interaction Insights into Carbon Utilization and Element Cycling Functions of Hydrothermarchaeota in Hydrothermal Sediment.</title>
        <authorList>
            <person name="Zhou Z."/>
            <person name="Liu Y."/>
            <person name="Xu W."/>
            <person name="Pan J."/>
            <person name="Luo Z.H."/>
            <person name="Li M."/>
        </authorList>
    </citation>
    <scope>NUCLEOTIDE SEQUENCE [LARGE SCALE GENOMIC DNA]</scope>
    <source>
        <strain evidence="3">SpSt-381</strain>
    </source>
</reference>
<organism evidence="3">
    <name type="scientific">Eiseniibacteriota bacterium</name>
    <dbReference type="NCBI Taxonomy" id="2212470"/>
    <lineage>
        <taxon>Bacteria</taxon>
        <taxon>Candidatus Eiseniibacteriota</taxon>
    </lineage>
</organism>
<dbReference type="InterPro" id="IPR050921">
    <property type="entry name" value="T4SS_GSP_E_ATPase"/>
</dbReference>
<dbReference type="InterPro" id="IPR027417">
    <property type="entry name" value="P-loop_NTPase"/>
</dbReference>
<name>A0A832I704_UNCEI</name>
<dbReference type="SUPFAM" id="SSF52540">
    <property type="entry name" value="P-loop containing nucleoside triphosphate hydrolases"/>
    <property type="match status" value="1"/>
</dbReference>
<evidence type="ECO:0000256" key="1">
    <source>
        <dbReference type="ARBA" id="ARBA00006611"/>
    </source>
</evidence>
<dbReference type="GO" id="GO:0016887">
    <property type="term" value="F:ATP hydrolysis activity"/>
    <property type="evidence" value="ECO:0007669"/>
    <property type="project" value="InterPro"/>
</dbReference>
<dbReference type="AlphaFoldDB" id="A0A832I704"/>
<feature type="domain" description="AAA+ ATPase" evidence="2">
    <location>
        <begin position="129"/>
        <end position="297"/>
    </location>
</feature>
<sequence length="376" mass="41038">MSALPLERDAVLRRAVELGASDLIVTAGHPVMVTVAGVLDALPGSPVLSPAESRRLAESFLTPALNERFLRDLELDTRYFLPGVAHFRVNLYIQRGHWGAAIRVVPLRIPLPSDIGLAPHVVARLLGLTRGLVLVTGPTGAGKSTTIASLLEQLNQQGARRHIVTVEDPIEFVFEPKNAVIDQREVGVDTKSYARGLRGALRQLPHVIFVGEMRDLTSMAIALTAAETGNLVISTMATQSAAQTVTRIIDSFPPHQQAQVRAQLSLTLRAVVSQVLLPRADGRGRVAAREIMFVTQAIQNLIREDKVHQITNAIATGARDDMLSLDDALGELVDKGLVTFETARPYFEDVEKRDHLLKRHYRVAPVPAHAPREGAR</sequence>
<dbReference type="InterPro" id="IPR003593">
    <property type="entry name" value="AAA+_ATPase"/>
</dbReference>
<dbReference type="CDD" id="cd01131">
    <property type="entry name" value="PilT"/>
    <property type="match status" value="1"/>
</dbReference>
<dbReference type="SMART" id="SM00382">
    <property type="entry name" value="AAA"/>
    <property type="match status" value="1"/>
</dbReference>
<dbReference type="InterPro" id="IPR006321">
    <property type="entry name" value="PilT/PilU"/>
</dbReference>
<dbReference type="Gene3D" id="3.40.50.300">
    <property type="entry name" value="P-loop containing nucleotide triphosphate hydrolases"/>
    <property type="match status" value="1"/>
</dbReference>
<evidence type="ECO:0000313" key="3">
    <source>
        <dbReference type="EMBL" id="HGZ44575.1"/>
    </source>
</evidence>
<comment type="similarity">
    <text evidence="1">Belongs to the GSP E family.</text>
</comment>
<dbReference type="Gene3D" id="3.30.450.90">
    <property type="match status" value="1"/>
</dbReference>
<dbReference type="PANTHER" id="PTHR30486">
    <property type="entry name" value="TWITCHING MOTILITY PROTEIN PILT"/>
    <property type="match status" value="1"/>
</dbReference>
<accession>A0A832I704</accession>
<evidence type="ECO:0000259" key="2">
    <source>
        <dbReference type="SMART" id="SM00382"/>
    </source>
</evidence>
<proteinExistence type="inferred from homology"/>
<comment type="caution">
    <text evidence="3">The sequence shown here is derived from an EMBL/GenBank/DDBJ whole genome shotgun (WGS) entry which is preliminary data.</text>
</comment>
<dbReference type="NCBIfam" id="TIGR01420">
    <property type="entry name" value="pilT_fam"/>
    <property type="match status" value="1"/>
</dbReference>
<gene>
    <name evidence="3" type="ORF">ENR23_14425</name>
</gene>
<dbReference type="EMBL" id="DSQF01000030">
    <property type="protein sequence ID" value="HGZ44575.1"/>
    <property type="molecule type" value="Genomic_DNA"/>
</dbReference>
<dbReference type="InterPro" id="IPR001482">
    <property type="entry name" value="T2SS/T4SS_dom"/>
</dbReference>
<dbReference type="GO" id="GO:0005524">
    <property type="term" value="F:ATP binding"/>
    <property type="evidence" value="ECO:0007669"/>
    <property type="project" value="InterPro"/>
</dbReference>